<proteinExistence type="predicted"/>
<keyword evidence="6" id="KW-1185">Reference proteome</keyword>
<dbReference type="PRINTS" id="PR00032">
    <property type="entry name" value="HTHARAC"/>
</dbReference>
<dbReference type="Gene3D" id="1.10.10.60">
    <property type="entry name" value="Homeodomain-like"/>
    <property type="match status" value="1"/>
</dbReference>
<dbReference type="InterPro" id="IPR003313">
    <property type="entry name" value="AraC-bd"/>
</dbReference>
<dbReference type="InterPro" id="IPR009057">
    <property type="entry name" value="Homeodomain-like_sf"/>
</dbReference>
<dbReference type="SUPFAM" id="SSF46689">
    <property type="entry name" value="Homeodomain-like"/>
    <property type="match status" value="1"/>
</dbReference>
<dbReference type="Pfam" id="PF12833">
    <property type="entry name" value="HTH_18"/>
    <property type="match status" value="1"/>
</dbReference>
<dbReference type="InterPro" id="IPR011051">
    <property type="entry name" value="RmlC_Cupin_sf"/>
</dbReference>
<dbReference type="EMBL" id="FOXX01000003">
    <property type="protein sequence ID" value="SFQ51220.1"/>
    <property type="molecule type" value="Genomic_DNA"/>
</dbReference>
<dbReference type="InterPro" id="IPR018062">
    <property type="entry name" value="HTH_AraC-typ_CS"/>
</dbReference>
<gene>
    <name evidence="5" type="ORF">SAMN02745910_01819</name>
</gene>
<dbReference type="InterPro" id="IPR020449">
    <property type="entry name" value="Tscrpt_reg_AraC-type_HTH"/>
</dbReference>
<dbReference type="GO" id="GO:0003677">
    <property type="term" value="F:DNA binding"/>
    <property type="evidence" value="ECO:0007669"/>
    <property type="project" value="UniProtKB-KW"/>
</dbReference>
<evidence type="ECO:0000259" key="4">
    <source>
        <dbReference type="PROSITE" id="PS01124"/>
    </source>
</evidence>
<keyword evidence="3" id="KW-0804">Transcription</keyword>
<dbReference type="PANTHER" id="PTHR43280:SF28">
    <property type="entry name" value="HTH-TYPE TRANSCRIPTIONAL ACTIVATOR RHAS"/>
    <property type="match status" value="1"/>
</dbReference>
<dbReference type="PROSITE" id="PS00041">
    <property type="entry name" value="HTH_ARAC_FAMILY_1"/>
    <property type="match status" value="1"/>
</dbReference>
<dbReference type="Gene3D" id="2.60.120.10">
    <property type="entry name" value="Jelly Rolls"/>
    <property type="match status" value="1"/>
</dbReference>
<evidence type="ECO:0000256" key="2">
    <source>
        <dbReference type="ARBA" id="ARBA00023125"/>
    </source>
</evidence>
<dbReference type="InterPro" id="IPR014710">
    <property type="entry name" value="RmlC-like_jellyroll"/>
</dbReference>
<dbReference type="RefSeq" id="WP_061804992.1">
    <property type="nucleotide sequence ID" value="NZ_FOXX01000003.1"/>
</dbReference>
<feature type="domain" description="HTH araC/xylS-type" evidence="4">
    <location>
        <begin position="221"/>
        <end position="318"/>
    </location>
</feature>
<keyword evidence="1" id="KW-0805">Transcription regulation</keyword>
<evidence type="ECO:0000313" key="6">
    <source>
        <dbReference type="Proteomes" id="UP000182762"/>
    </source>
</evidence>
<evidence type="ECO:0000256" key="3">
    <source>
        <dbReference type="ARBA" id="ARBA00023163"/>
    </source>
</evidence>
<dbReference type="PANTHER" id="PTHR43280">
    <property type="entry name" value="ARAC-FAMILY TRANSCRIPTIONAL REGULATOR"/>
    <property type="match status" value="1"/>
</dbReference>
<keyword evidence="2 5" id="KW-0238">DNA-binding</keyword>
<dbReference type="PROSITE" id="PS01124">
    <property type="entry name" value="HTH_ARAC_FAMILY_2"/>
    <property type="match status" value="1"/>
</dbReference>
<sequence length="322" mass="38303">MQDELLNELLKITEEEEIILQNRREIKKELYTNQSNFIIESEKFLSKDKMIMVRQHTRFVDFPKHKHNYIEINYVYNGELNQKVGNQKISLKQGELLFLNQHIEHEIAACATEDIIINFIIQPQFFDFIFSFLTTENRISNFLINSLYNSTQNGQFLYFKVSEVESIQELIKKIIMEIMSSAFMSESTVKLYMGLLIVELIKHADKAEHTEDYPVHHYLIVESLKYIDENFQKASLYELSSQLNQPHYALSKEIKKATNYTFKELLQEKRLSKSRELLESTDMPITTIIDQVGYDNVSYFYRIFKNKYNQTPKQFREHLAKK</sequence>
<organism evidence="5 6">
    <name type="scientific">Priestia endophytica DSM 13796</name>
    <dbReference type="NCBI Taxonomy" id="1121089"/>
    <lineage>
        <taxon>Bacteria</taxon>
        <taxon>Bacillati</taxon>
        <taxon>Bacillota</taxon>
        <taxon>Bacilli</taxon>
        <taxon>Bacillales</taxon>
        <taxon>Bacillaceae</taxon>
        <taxon>Priestia</taxon>
    </lineage>
</organism>
<dbReference type="Pfam" id="PF02311">
    <property type="entry name" value="AraC_binding"/>
    <property type="match status" value="1"/>
</dbReference>
<evidence type="ECO:0000256" key="1">
    <source>
        <dbReference type="ARBA" id="ARBA00023015"/>
    </source>
</evidence>
<comment type="caution">
    <text evidence="5">The sequence shown here is derived from an EMBL/GenBank/DDBJ whole genome shotgun (WGS) entry which is preliminary data.</text>
</comment>
<dbReference type="InterPro" id="IPR018060">
    <property type="entry name" value="HTH_AraC"/>
</dbReference>
<protein>
    <submittedName>
        <fullName evidence="5">AraC-type DNA-binding protein</fullName>
    </submittedName>
</protein>
<dbReference type="SUPFAM" id="SSF51182">
    <property type="entry name" value="RmlC-like cupins"/>
    <property type="match status" value="1"/>
</dbReference>
<accession>A0A1I5Z448</accession>
<dbReference type="GeneID" id="93710508"/>
<name>A0A1I5Z448_9BACI</name>
<reference evidence="5 6" key="1">
    <citation type="submission" date="2016-10" db="EMBL/GenBank/DDBJ databases">
        <authorList>
            <person name="Varghese N."/>
            <person name="Submissions S."/>
        </authorList>
    </citation>
    <scope>NUCLEOTIDE SEQUENCE [LARGE SCALE GENOMIC DNA]</scope>
    <source>
        <strain evidence="5 6">DSM 13796</strain>
    </source>
</reference>
<dbReference type="SMART" id="SM00342">
    <property type="entry name" value="HTH_ARAC"/>
    <property type="match status" value="1"/>
</dbReference>
<dbReference type="Proteomes" id="UP000182762">
    <property type="component" value="Unassembled WGS sequence"/>
</dbReference>
<evidence type="ECO:0000313" key="5">
    <source>
        <dbReference type="EMBL" id="SFQ51220.1"/>
    </source>
</evidence>